<evidence type="ECO:0000313" key="11">
    <source>
        <dbReference type="EMBL" id="CAI8033242.1"/>
    </source>
</evidence>
<dbReference type="Proteomes" id="UP001174909">
    <property type="component" value="Unassembled WGS sequence"/>
</dbReference>
<dbReference type="InterPro" id="IPR013785">
    <property type="entry name" value="Aldolase_TIM"/>
</dbReference>
<comment type="catalytic activity">
    <reaction evidence="9">
        <text>orotidine 5'-phosphate + H(+) = UMP + CO2</text>
        <dbReference type="Rhea" id="RHEA:11596"/>
        <dbReference type="ChEBI" id="CHEBI:15378"/>
        <dbReference type="ChEBI" id="CHEBI:16526"/>
        <dbReference type="ChEBI" id="CHEBI:57538"/>
        <dbReference type="ChEBI" id="CHEBI:57865"/>
        <dbReference type="EC" id="4.1.1.23"/>
    </reaction>
</comment>
<dbReference type="GO" id="GO:0006207">
    <property type="term" value="P:'de novo' pyrimidine nucleobase biosynthetic process"/>
    <property type="evidence" value="ECO:0007669"/>
    <property type="project" value="InterPro"/>
</dbReference>
<organism evidence="11 12">
    <name type="scientific">Geodia barretti</name>
    <name type="common">Barrett's horny sponge</name>
    <dbReference type="NCBI Taxonomy" id="519541"/>
    <lineage>
        <taxon>Eukaryota</taxon>
        <taxon>Metazoa</taxon>
        <taxon>Porifera</taxon>
        <taxon>Demospongiae</taxon>
        <taxon>Heteroscleromorpha</taxon>
        <taxon>Tetractinellida</taxon>
        <taxon>Astrophorina</taxon>
        <taxon>Geodiidae</taxon>
        <taxon>Geodia</taxon>
    </lineage>
</organism>
<dbReference type="SMART" id="SM00934">
    <property type="entry name" value="OMPdecase"/>
    <property type="match status" value="1"/>
</dbReference>
<keyword evidence="12" id="KW-1185">Reference proteome</keyword>
<comment type="pathway">
    <text evidence="1">Pyrimidine metabolism; UMP biosynthesis via de novo pathway; UMP from orotate: step 2/2.</text>
</comment>
<gene>
    <name evidence="11" type="ORF">GBAR_LOCUS18749</name>
</gene>
<evidence type="ECO:0000256" key="6">
    <source>
        <dbReference type="ARBA" id="ARBA00022975"/>
    </source>
</evidence>
<name>A0AA35SQ75_GEOBA</name>
<evidence type="ECO:0000256" key="4">
    <source>
        <dbReference type="ARBA" id="ARBA00021923"/>
    </source>
</evidence>
<reference evidence="11" key="1">
    <citation type="submission" date="2023-03" db="EMBL/GenBank/DDBJ databases">
        <authorList>
            <person name="Steffen K."/>
            <person name="Cardenas P."/>
        </authorList>
    </citation>
    <scope>NUCLEOTIDE SEQUENCE</scope>
</reference>
<dbReference type="InterPro" id="IPR011060">
    <property type="entry name" value="RibuloseP-bd_barrel"/>
</dbReference>
<dbReference type="Gene3D" id="3.20.20.70">
    <property type="entry name" value="Aldolase class I"/>
    <property type="match status" value="1"/>
</dbReference>
<dbReference type="AlphaFoldDB" id="A0AA35SQ75"/>
<dbReference type="EC" id="4.1.1.23" evidence="3"/>
<comment type="similarity">
    <text evidence="2">Belongs to the OMP decarboxylase family. Type 2 subfamily.</text>
</comment>
<evidence type="ECO:0000313" key="12">
    <source>
        <dbReference type="Proteomes" id="UP001174909"/>
    </source>
</evidence>
<dbReference type="InterPro" id="IPR001754">
    <property type="entry name" value="OMPdeCOase_dom"/>
</dbReference>
<keyword evidence="7" id="KW-0456">Lyase</keyword>
<evidence type="ECO:0000256" key="2">
    <source>
        <dbReference type="ARBA" id="ARBA00008847"/>
    </source>
</evidence>
<sequence length="278" mass="29740">MPTFLEKLDQACETNRSLVCVGLDPEPSRMSVPDVLDFNRAIIDATADLVCAYKPNLSFYEALGIPGLQALEQTVRHIREVAPQVQLIADAKRGDGGPSAAAYARAMFEVWGVDAVTVNPWGGGETIQPFLEDETKGVYIWCRGSYASAADLQDLKVVSPKGKMPVYEHLARTSLDWNGKGNVGLVVGATVPEQLASVRSICPDAPLLIPGIGAQGGDLEASVRNGTDGRGRRAVINSSRGIIYASTGADFAEAARQATTRLREAINQTLEDEGKGWP</sequence>
<dbReference type="CDD" id="cd04725">
    <property type="entry name" value="OMP_decarboxylase_like"/>
    <property type="match status" value="1"/>
</dbReference>
<accession>A0AA35SQ75</accession>
<dbReference type="Pfam" id="PF00215">
    <property type="entry name" value="OMPdecase"/>
    <property type="match status" value="1"/>
</dbReference>
<dbReference type="PANTHER" id="PTHR43375:SF1">
    <property type="entry name" value="OROTIDINE 5'-PHOSPHATE DECARBOXYLASE"/>
    <property type="match status" value="1"/>
</dbReference>
<comment type="caution">
    <text evidence="11">The sequence shown here is derived from an EMBL/GenBank/DDBJ whole genome shotgun (WGS) entry which is preliminary data.</text>
</comment>
<keyword evidence="5" id="KW-0210">Decarboxylase</keyword>
<dbReference type="EMBL" id="CASHTH010002649">
    <property type="protein sequence ID" value="CAI8033242.1"/>
    <property type="molecule type" value="Genomic_DNA"/>
</dbReference>
<evidence type="ECO:0000256" key="9">
    <source>
        <dbReference type="ARBA" id="ARBA00049157"/>
    </source>
</evidence>
<evidence type="ECO:0000259" key="10">
    <source>
        <dbReference type="SMART" id="SM00934"/>
    </source>
</evidence>
<dbReference type="InterPro" id="IPR011995">
    <property type="entry name" value="OMPdecase_type-2"/>
</dbReference>
<dbReference type="GO" id="GO:0004590">
    <property type="term" value="F:orotidine-5'-phosphate decarboxylase activity"/>
    <property type="evidence" value="ECO:0007669"/>
    <property type="project" value="UniProtKB-EC"/>
</dbReference>
<dbReference type="SUPFAM" id="SSF51366">
    <property type="entry name" value="Ribulose-phoshate binding barrel"/>
    <property type="match status" value="1"/>
</dbReference>
<dbReference type="GO" id="GO:0006221">
    <property type="term" value="P:pyrimidine nucleotide biosynthetic process"/>
    <property type="evidence" value="ECO:0007669"/>
    <property type="project" value="UniProtKB-KW"/>
</dbReference>
<proteinExistence type="inferred from homology"/>
<dbReference type="HAMAP" id="MF_01215">
    <property type="entry name" value="OMPdecase_type2"/>
    <property type="match status" value="1"/>
</dbReference>
<protein>
    <recommendedName>
        <fullName evidence="4">Orotidine 5'-phosphate decarboxylase</fullName>
        <ecNumber evidence="3">4.1.1.23</ecNumber>
    </recommendedName>
    <alternativeName>
        <fullName evidence="8">OMP decarboxylase</fullName>
    </alternativeName>
</protein>
<keyword evidence="6" id="KW-0665">Pyrimidine biosynthesis</keyword>
<evidence type="ECO:0000256" key="8">
    <source>
        <dbReference type="ARBA" id="ARBA00033428"/>
    </source>
</evidence>
<dbReference type="PANTHER" id="PTHR43375">
    <property type="entry name" value="OROTIDINE 5'-PHOSPHATE DECARBOXYLASE"/>
    <property type="match status" value="1"/>
</dbReference>
<evidence type="ECO:0000256" key="3">
    <source>
        <dbReference type="ARBA" id="ARBA00012321"/>
    </source>
</evidence>
<evidence type="ECO:0000256" key="1">
    <source>
        <dbReference type="ARBA" id="ARBA00004861"/>
    </source>
</evidence>
<evidence type="ECO:0000256" key="5">
    <source>
        <dbReference type="ARBA" id="ARBA00022793"/>
    </source>
</evidence>
<feature type="domain" description="Orotidine 5'-phosphate decarboxylase" evidence="10">
    <location>
        <begin position="18"/>
        <end position="255"/>
    </location>
</feature>
<dbReference type="NCBIfam" id="TIGR02127">
    <property type="entry name" value="pyrF_sub2"/>
    <property type="match status" value="1"/>
</dbReference>
<evidence type="ECO:0000256" key="7">
    <source>
        <dbReference type="ARBA" id="ARBA00023239"/>
    </source>
</evidence>